<evidence type="ECO:0000313" key="4">
    <source>
        <dbReference type="EMBL" id="QKG04099.1"/>
    </source>
</evidence>
<gene>
    <name evidence="4" type="primary">rps8</name>
</gene>
<sequence length="105" mass="12399">MLNINNINLLNYIYKKCILLNYIKYYKILKFNNINKIINIKNNNIKYIKNFYKGSNYIYLKYKNLKYINKNLKSGILLLSTSVGIITNKKAEFLKLGGVLLCYIS</sequence>
<reference evidence="4" key="1">
    <citation type="journal article" date="2020" name="Parasit. Vectors">
        <title>Annotation and characterization of Babesia gibsoni apicoplast genome.</title>
        <authorList>
            <person name="Liu Q."/>
            <person name="Yu L."/>
            <person name="Jiang F."/>
            <person name="Li M."/>
            <person name="Zhan X."/>
            <person name="Huang Y."/>
            <person name="Wang S."/>
            <person name="Du X."/>
            <person name="He L."/>
            <person name="Zhao J."/>
        </authorList>
    </citation>
    <scope>NUCLEOTIDE SEQUENCE</scope>
    <source>
        <strain evidence="4">Wuhan</strain>
    </source>
</reference>
<dbReference type="EMBL" id="MN481613">
    <property type="protein sequence ID" value="QKG04099.1"/>
    <property type="molecule type" value="Genomic_DNA"/>
</dbReference>
<proteinExistence type="inferred from homology"/>
<accession>A0A6M8P1X3</accession>
<dbReference type="InterPro" id="IPR035987">
    <property type="entry name" value="Ribosomal_uS8_sf"/>
</dbReference>
<evidence type="ECO:0000256" key="1">
    <source>
        <dbReference type="ARBA" id="ARBA00006471"/>
    </source>
</evidence>
<keyword evidence="2 4" id="KW-0689">Ribosomal protein</keyword>
<evidence type="ECO:0000256" key="3">
    <source>
        <dbReference type="ARBA" id="ARBA00023274"/>
    </source>
</evidence>
<evidence type="ECO:0000256" key="2">
    <source>
        <dbReference type="ARBA" id="ARBA00022980"/>
    </source>
</evidence>
<keyword evidence="3" id="KW-0687">Ribonucleoprotein</keyword>
<dbReference type="Gene3D" id="3.30.1490.10">
    <property type="match status" value="1"/>
</dbReference>
<dbReference type="AlphaFoldDB" id="A0A6M8P1X3"/>
<dbReference type="Pfam" id="PF00410">
    <property type="entry name" value="Ribosomal_S8"/>
    <property type="match status" value="1"/>
</dbReference>
<dbReference type="GO" id="GO:0003735">
    <property type="term" value="F:structural constituent of ribosome"/>
    <property type="evidence" value="ECO:0007669"/>
    <property type="project" value="InterPro"/>
</dbReference>
<dbReference type="GO" id="GO:1990904">
    <property type="term" value="C:ribonucleoprotein complex"/>
    <property type="evidence" value="ECO:0007669"/>
    <property type="project" value="UniProtKB-KW"/>
</dbReference>
<comment type="similarity">
    <text evidence="1">Belongs to the universal ribosomal protein uS8 family.</text>
</comment>
<organism evidence="4">
    <name type="scientific">Babesia gibsoni</name>
    <dbReference type="NCBI Taxonomy" id="33632"/>
    <lineage>
        <taxon>Eukaryota</taxon>
        <taxon>Sar</taxon>
        <taxon>Alveolata</taxon>
        <taxon>Apicomplexa</taxon>
        <taxon>Aconoidasida</taxon>
        <taxon>Piroplasmida</taxon>
        <taxon>Babesiidae</taxon>
        <taxon>Babesia</taxon>
    </lineage>
</organism>
<dbReference type="InterPro" id="IPR000630">
    <property type="entry name" value="Ribosomal_uS8"/>
</dbReference>
<dbReference type="GO" id="GO:0006412">
    <property type="term" value="P:translation"/>
    <property type="evidence" value="ECO:0007669"/>
    <property type="project" value="InterPro"/>
</dbReference>
<dbReference type="GO" id="GO:0005840">
    <property type="term" value="C:ribosome"/>
    <property type="evidence" value="ECO:0007669"/>
    <property type="project" value="UniProtKB-KW"/>
</dbReference>
<name>A0A6M8P1X3_BABGI</name>
<dbReference type="SUPFAM" id="SSF56047">
    <property type="entry name" value="Ribosomal protein S8"/>
    <property type="match status" value="1"/>
</dbReference>
<protein>
    <submittedName>
        <fullName evidence="4">Ribosomal protein S8</fullName>
    </submittedName>
</protein>